<evidence type="ECO:0000256" key="4">
    <source>
        <dbReference type="ARBA" id="ARBA00022898"/>
    </source>
</evidence>
<evidence type="ECO:0000256" key="2">
    <source>
        <dbReference type="ARBA" id="ARBA00010869"/>
    </source>
</evidence>
<accession>A0A1A6ADI8</accession>
<sequence length="391" mass="41831">MTIQPNQSYSSPLHITTPLVYSEQLSKHTGHHIWLKLETNQPSGSFKSRGVGRSCWAAAQKHGPDTHLIAASGGNAGLAAAMAASRLGVKCTIFVHDKTESFITNKLEEFGAEVKRMDGGWDRVNAGALELAAEDPHGIYIHPFEGDDLVIGHSTIIDEIYSQLPAESARLGFPEPVVRPDIITSAVGGGGFIRGIMYGCTQNAEKTGTSPAHVVGVTTFGADSWGLSLENEDTFVEIPDPFSKAKSLACKACSTRAVSDARVYAKKGRLSLAPTTVIGGTGPYLSEVRVDDAFAGSAAWKATKELGTLTELSTGAAIVPVYEKVILEQIKSKVSDLTEVEKLNVVVIACGGYRVSQEDLEEYESQYGNGYGKIILDGRELLDRPASQAFE</sequence>
<keyword evidence="4" id="KW-0663">Pyridoxal phosphate</keyword>
<gene>
    <name evidence="8" type="ORF">I303_02356</name>
    <name evidence="9" type="ORF">I303_101512</name>
</gene>
<dbReference type="EC" id="4.3.1.17" evidence="3"/>
<evidence type="ECO:0000313" key="9">
    <source>
        <dbReference type="EMBL" id="WWC58967.1"/>
    </source>
</evidence>
<evidence type="ECO:0000256" key="6">
    <source>
        <dbReference type="ARBA" id="ARBA00049406"/>
    </source>
</evidence>
<comment type="catalytic activity">
    <reaction evidence="6">
        <text>L-serine = pyruvate + NH4(+)</text>
        <dbReference type="Rhea" id="RHEA:19169"/>
        <dbReference type="ChEBI" id="CHEBI:15361"/>
        <dbReference type="ChEBI" id="CHEBI:28938"/>
        <dbReference type="ChEBI" id="CHEBI:33384"/>
        <dbReference type="EC" id="4.3.1.17"/>
    </reaction>
</comment>
<dbReference type="EMBL" id="CP144531">
    <property type="protein sequence ID" value="WWC58967.1"/>
    <property type="molecule type" value="Genomic_DNA"/>
</dbReference>
<reference evidence="9" key="2">
    <citation type="submission" date="2013-07" db="EMBL/GenBank/DDBJ databases">
        <authorList>
            <consortium name="The Broad Institute Genome Sequencing Platform"/>
            <person name="Cuomo C."/>
            <person name="Litvintseva A."/>
            <person name="Chen Y."/>
            <person name="Heitman J."/>
            <person name="Sun S."/>
            <person name="Springer D."/>
            <person name="Dromer F."/>
            <person name="Young S.K."/>
            <person name="Zeng Q."/>
            <person name="Gargeya S."/>
            <person name="Fitzgerald M."/>
            <person name="Abouelleil A."/>
            <person name="Alvarado L."/>
            <person name="Berlin A.M."/>
            <person name="Chapman S.B."/>
            <person name="Dewar J."/>
            <person name="Goldberg J."/>
            <person name="Griggs A."/>
            <person name="Gujja S."/>
            <person name="Hansen M."/>
            <person name="Howarth C."/>
            <person name="Imamovic A."/>
            <person name="Larimer J."/>
            <person name="McCowan C."/>
            <person name="Murphy C."/>
            <person name="Pearson M."/>
            <person name="Priest M."/>
            <person name="Roberts A."/>
            <person name="Saif S."/>
            <person name="Shea T."/>
            <person name="Sykes S."/>
            <person name="Wortman J."/>
            <person name="Nusbaum C."/>
            <person name="Birren B."/>
        </authorList>
    </citation>
    <scope>NUCLEOTIDE SEQUENCE</scope>
    <source>
        <strain evidence="9">CBS 10117</strain>
    </source>
</reference>
<dbReference type="PANTHER" id="PTHR48078">
    <property type="entry name" value="THREONINE DEHYDRATASE, MITOCHONDRIAL-RELATED"/>
    <property type="match status" value="1"/>
</dbReference>
<dbReference type="AlphaFoldDB" id="A0A1A6ADI8"/>
<dbReference type="RefSeq" id="XP_018265978.1">
    <property type="nucleotide sequence ID" value="XM_018405697.1"/>
</dbReference>
<dbReference type="EMBL" id="KI894028">
    <property type="protein sequence ID" value="OBR88136.1"/>
    <property type="molecule type" value="Genomic_DNA"/>
</dbReference>
<protein>
    <recommendedName>
        <fullName evidence="3">L-serine ammonia-lyase</fullName>
        <ecNumber evidence="3">4.3.1.17</ecNumber>
    </recommendedName>
</protein>
<dbReference type="InterPro" id="IPR050147">
    <property type="entry name" value="Ser/Thr_Dehydratase"/>
</dbReference>
<dbReference type="Gene3D" id="3.40.50.1100">
    <property type="match status" value="2"/>
</dbReference>
<name>A0A1A6ADI8_9TREE</name>
<evidence type="ECO:0000256" key="1">
    <source>
        <dbReference type="ARBA" id="ARBA00001933"/>
    </source>
</evidence>
<proteinExistence type="inferred from homology"/>
<evidence type="ECO:0000256" key="3">
    <source>
        <dbReference type="ARBA" id="ARBA00012093"/>
    </source>
</evidence>
<dbReference type="GO" id="GO:0009097">
    <property type="term" value="P:isoleucine biosynthetic process"/>
    <property type="evidence" value="ECO:0007669"/>
    <property type="project" value="TreeGrafter"/>
</dbReference>
<keyword evidence="5" id="KW-0456">Lyase</keyword>
<feature type="domain" description="Tryptophan synthase beta chain-like PALP" evidence="7">
    <location>
        <begin position="13"/>
        <end position="266"/>
    </location>
</feature>
<organism evidence="8">
    <name type="scientific">Kwoniella dejecticola CBS 10117</name>
    <dbReference type="NCBI Taxonomy" id="1296121"/>
    <lineage>
        <taxon>Eukaryota</taxon>
        <taxon>Fungi</taxon>
        <taxon>Dikarya</taxon>
        <taxon>Basidiomycota</taxon>
        <taxon>Agaricomycotina</taxon>
        <taxon>Tremellomycetes</taxon>
        <taxon>Tremellales</taxon>
        <taxon>Cryptococcaceae</taxon>
        <taxon>Kwoniella</taxon>
    </lineage>
</organism>
<evidence type="ECO:0000313" key="10">
    <source>
        <dbReference type="Proteomes" id="UP000078595"/>
    </source>
</evidence>
<dbReference type="GO" id="GO:0006567">
    <property type="term" value="P:L-threonine catabolic process"/>
    <property type="evidence" value="ECO:0007669"/>
    <property type="project" value="TreeGrafter"/>
</dbReference>
<dbReference type="OrthoDB" id="7773036at2759"/>
<keyword evidence="10" id="KW-1185">Reference proteome</keyword>
<evidence type="ECO:0000313" key="8">
    <source>
        <dbReference type="EMBL" id="OBR88136.1"/>
    </source>
</evidence>
<dbReference type="KEGG" id="kdj:28966055"/>
<dbReference type="GeneID" id="28966055"/>
<dbReference type="InterPro" id="IPR001926">
    <property type="entry name" value="TrpB-like_PALP"/>
</dbReference>
<dbReference type="PANTHER" id="PTHR48078:SF2">
    <property type="entry name" value="CATABOLIC L-SERINE_THREONINE DEHYDRATASE"/>
    <property type="match status" value="1"/>
</dbReference>
<dbReference type="STRING" id="1296121.A0A1A6ADI8"/>
<reference evidence="9" key="3">
    <citation type="submission" date="2024-02" db="EMBL/GenBank/DDBJ databases">
        <title>Comparative genomics of Cryptococcus and Kwoniella reveals pathogenesis evolution and contrasting modes of karyotype evolution via chromosome fusion or intercentromeric recombination.</title>
        <authorList>
            <person name="Coelho M.A."/>
            <person name="David-Palma M."/>
            <person name="Shea T."/>
            <person name="Bowers K."/>
            <person name="McGinley-Smith S."/>
            <person name="Mohammad A.W."/>
            <person name="Gnirke A."/>
            <person name="Yurkov A.M."/>
            <person name="Nowrousian M."/>
            <person name="Sun S."/>
            <person name="Cuomo C.A."/>
            <person name="Heitman J."/>
        </authorList>
    </citation>
    <scope>NUCLEOTIDE SEQUENCE</scope>
    <source>
        <strain evidence="9">CBS 10117</strain>
    </source>
</reference>
<reference evidence="8" key="1">
    <citation type="submission" date="2013-07" db="EMBL/GenBank/DDBJ databases">
        <title>The Genome Sequence of Cryptococcus dejecticola CBS10117.</title>
        <authorList>
            <consortium name="The Broad Institute Genome Sequencing Platform"/>
            <person name="Cuomo C."/>
            <person name="Litvintseva A."/>
            <person name="Chen Y."/>
            <person name="Heitman J."/>
            <person name="Sun S."/>
            <person name="Springer D."/>
            <person name="Dromer F."/>
            <person name="Young S.K."/>
            <person name="Zeng Q."/>
            <person name="Gargeya S."/>
            <person name="Fitzgerald M."/>
            <person name="Abouelleil A."/>
            <person name="Alvarado L."/>
            <person name="Berlin A.M."/>
            <person name="Chapman S.B."/>
            <person name="Dewar J."/>
            <person name="Goldberg J."/>
            <person name="Griggs A."/>
            <person name="Gujja S."/>
            <person name="Hansen M."/>
            <person name="Howarth C."/>
            <person name="Imamovic A."/>
            <person name="Larimer J."/>
            <person name="McCowan C."/>
            <person name="Murphy C."/>
            <person name="Pearson M."/>
            <person name="Priest M."/>
            <person name="Roberts A."/>
            <person name="Saif S."/>
            <person name="Shea T."/>
            <person name="Sykes S."/>
            <person name="Wortman J."/>
            <person name="Nusbaum C."/>
            <person name="Birren B."/>
        </authorList>
    </citation>
    <scope>NUCLEOTIDE SEQUENCE [LARGE SCALE GENOMIC DNA]</scope>
    <source>
        <strain evidence="8">CBS 10117</strain>
    </source>
</reference>
<dbReference type="VEuPathDB" id="FungiDB:I303_02356"/>
<comment type="cofactor">
    <cofactor evidence="1">
        <name>pyridoxal 5'-phosphate</name>
        <dbReference type="ChEBI" id="CHEBI:597326"/>
    </cofactor>
</comment>
<dbReference type="GO" id="GO:0004794">
    <property type="term" value="F:threonine deaminase activity"/>
    <property type="evidence" value="ECO:0007669"/>
    <property type="project" value="TreeGrafter"/>
</dbReference>
<dbReference type="SUPFAM" id="SSF53686">
    <property type="entry name" value="Tryptophan synthase beta subunit-like PLP-dependent enzymes"/>
    <property type="match status" value="1"/>
</dbReference>
<evidence type="ECO:0000256" key="5">
    <source>
        <dbReference type="ARBA" id="ARBA00023239"/>
    </source>
</evidence>
<dbReference type="GO" id="GO:0006565">
    <property type="term" value="P:L-serine catabolic process"/>
    <property type="evidence" value="ECO:0007669"/>
    <property type="project" value="TreeGrafter"/>
</dbReference>
<dbReference type="Proteomes" id="UP000078595">
    <property type="component" value="Chromosome 2"/>
</dbReference>
<dbReference type="InterPro" id="IPR036052">
    <property type="entry name" value="TrpB-like_PALP_sf"/>
</dbReference>
<dbReference type="Pfam" id="PF00291">
    <property type="entry name" value="PALP"/>
    <property type="match status" value="1"/>
</dbReference>
<evidence type="ECO:0000259" key="7">
    <source>
        <dbReference type="Pfam" id="PF00291"/>
    </source>
</evidence>
<comment type="similarity">
    <text evidence="2">Belongs to the serine/threonine dehydratase family.</text>
</comment>
<dbReference type="GO" id="GO:0003941">
    <property type="term" value="F:L-serine ammonia-lyase activity"/>
    <property type="evidence" value="ECO:0007669"/>
    <property type="project" value="UniProtKB-EC"/>
</dbReference>